<evidence type="ECO:0000313" key="1">
    <source>
        <dbReference type="EMBL" id="MPC69171.1"/>
    </source>
</evidence>
<dbReference type="AlphaFoldDB" id="A0A5B7H904"/>
<protein>
    <submittedName>
        <fullName evidence="1">Uncharacterized protein</fullName>
    </submittedName>
</protein>
<dbReference type="EMBL" id="VSRR010028965">
    <property type="protein sequence ID" value="MPC69171.1"/>
    <property type="molecule type" value="Genomic_DNA"/>
</dbReference>
<accession>A0A5B7H904</accession>
<dbReference type="Proteomes" id="UP000324222">
    <property type="component" value="Unassembled WGS sequence"/>
</dbReference>
<reference evidence="1 2" key="1">
    <citation type="submission" date="2019-05" db="EMBL/GenBank/DDBJ databases">
        <title>Another draft genome of Portunus trituberculatus and its Hox gene families provides insights of decapod evolution.</title>
        <authorList>
            <person name="Jeong J.-H."/>
            <person name="Song I."/>
            <person name="Kim S."/>
            <person name="Choi T."/>
            <person name="Kim D."/>
            <person name="Ryu S."/>
            <person name="Kim W."/>
        </authorList>
    </citation>
    <scope>NUCLEOTIDE SEQUENCE [LARGE SCALE GENOMIC DNA]</scope>
    <source>
        <tissue evidence="1">Muscle</tissue>
    </source>
</reference>
<sequence>MLTDYSLPTARPHAGKFVSLNAPIATRYHPKRSTEFPLRSWWQGGRMRLPQRKDYRTAPV</sequence>
<keyword evidence="2" id="KW-1185">Reference proteome</keyword>
<organism evidence="1 2">
    <name type="scientific">Portunus trituberculatus</name>
    <name type="common">Swimming crab</name>
    <name type="synonym">Neptunus trituberculatus</name>
    <dbReference type="NCBI Taxonomy" id="210409"/>
    <lineage>
        <taxon>Eukaryota</taxon>
        <taxon>Metazoa</taxon>
        <taxon>Ecdysozoa</taxon>
        <taxon>Arthropoda</taxon>
        <taxon>Crustacea</taxon>
        <taxon>Multicrustacea</taxon>
        <taxon>Malacostraca</taxon>
        <taxon>Eumalacostraca</taxon>
        <taxon>Eucarida</taxon>
        <taxon>Decapoda</taxon>
        <taxon>Pleocyemata</taxon>
        <taxon>Brachyura</taxon>
        <taxon>Eubrachyura</taxon>
        <taxon>Portunoidea</taxon>
        <taxon>Portunidae</taxon>
        <taxon>Portuninae</taxon>
        <taxon>Portunus</taxon>
    </lineage>
</organism>
<gene>
    <name evidence="1" type="ORF">E2C01_063386</name>
</gene>
<evidence type="ECO:0000313" key="2">
    <source>
        <dbReference type="Proteomes" id="UP000324222"/>
    </source>
</evidence>
<proteinExistence type="predicted"/>
<name>A0A5B7H904_PORTR</name>
<comment type="caution">
    <text evidence="1">The sequence shown here is derived from an EMBL/GenBank/DDBJ whole genome shotgun (WGS) entry which is preliminary data.</text>
</comment>